<evidence type="ECO:0008006" key="5">
    <source>
        <dbReference type="Google" id="ProtNLM"/>
    </source>
</evidence>
<accession>A0AAD7Z5U2</accession>
<evidence type="ECO:0000256" key="2">
    <source>
        <dbReference type="SAM" id="SignalP"/>
    </source>
</evidence>
<evidence type="ECO:0000256" key="1">
    <source>
        <dbReference type="SAM" id="MobiDB-lite"/>
    </source>
</evidence>
<organism evidence="3 4">
    <name type="scientific">Diploptera punctata</name>
    <name type="common">Pacific beetle cockroach</name>
    <dbReference type="NCBI Taxonomy" id="6984"/>
    <lineage>
        <taxon>Eukaryota</taxon>
        <taxon>Metazoa</taxon>
        <taxon>Ecdysozoa</taxon>
        <taxon>Arthropoda</taxon>
        <taxon>Hexapoda</taxon>
        <taxon>Insecta</taxon>
        <taxon>Pterygota</taxon>
        <taxon>Neoptera</taxon>
        <taxon>Polyneoptera</taxon>
        <taxon>Dictyoptera</taxon>
        <taxon>Blattodea</taxon>
        <taxon>Blaberoidea</taxon>
        <taxon>Blaberidae</taxon>
        <taxon>Diplopterinae</taxon>
        <taxon>Diploptera</taxon>
    </lineage>
</organism>
<feature type="region of interest" description="Disordered" evidence="1">
    <location>
        <begin position="20"/>
        <end position="41"/>
    </location>
</feature>
<feature type="non-terminal residue" evidence="3">
    <location>
        <position position="1"/>
    </location>
</feature>
<name>A0AAD7Z5U2_DIPPU</name>
<feature type="signal peptide" evidence="2">
    <location>
        <begin position="1"/>
        <end position="17"/>
    </location>
</feature>
<gene>
    <name evidence="3" type="ORF">L9F63_026034</name>
</gene>
<dbReference type="EMBL" id="JASPKZ010010481">
    <property type="protein sequence ID" value="KAJ9574321.1"/>
    <property type="molecule type" value="Genomic_DNA"/>
</dbReference>
<dbReference type="AlphaFoldDB" id="A0AAD7Z5U2"/>
<reference evidence="3" key="1">
    <citation type="journal article" date="2023" name="IScience">
        <title>Live-bearing cockroach genome reveals convergent evolutionary mechanisms linked to viviparity in insects and beyond.</title>
        <authorList>
            <person name="Fouks B."/>
            <person name="Harrison M.C."/>
            <person name="Mikhailova A.A."/>
            <person name="Marchal E."/>
            <person name="English S."/>
            <person name="Carruthers M."/>
            <person name="Jennings E.C."/>
            <person name="Chiamaka E.L."/>
            <person name="Frigard R.A."/>
            <person name="Pippel M."/>
            <person name="Attardo G.M."/>
            <person name="Benoit J.B."/>
            <person name="Bornberg-Bauer E."/>
            <person name="Tobe S.S."/>
        </authorList>
    </citation>
    <scope>NUCLEOTIDE SEQUENCE</scope>
    <source>
        <strain evidence="3">Stay&amp;Tobe</strain>
    </source>
</reference>
<proteinExistence type="predicted"/>
<evidence type="ECO:0000313" key="3">
    <source>
        <dbReference type="EMBL" id="KAJ9574321.1"/>
    </source>
</evidence>
<keyword evidence="2" id="KW-0732">Signal</keyword>
<sequence length="64" mass="7360">MVSALLILASLAMFSFPKRLSTSRPAPKPVHREKKNPSLREQRFTNCNSLTQIYFAMYNCKINV</sequence>
<evidence type="ECO:0000313" key="4">
    <source>
        <dbReference type="Proteomes" id="UP001233999"/>
    </source>
</evidence>
<protein>
    <recommendedName>
        <fullName evidence="5">Secreted protein</fullName>
    </recommendedName>
</protein>
<keyword evidence="4" id="KW-1185">Reference proteome</keyword>
<feature type="chain" id="PRO_5042146219" description="Secreted protein" evidence="2">
    <location>
        <begin position="18"/>
        <end position="64"/>
    </location>
</feature>
<reference evidence="3" key="2">
    <citation type="submission" date="2023-05" db="EMBL/GenBank/DDBJ databases">
        <authorList>
            <person name="Fouks B."/>
        </authorList>
    </citation>
    <scope>NUCLEOTIDE SEQUENCE</scope>
    <source>
        <strain evidence="3">Stay&amp;Tobe</strain>
        <tissue evidence="3">Testes</tissue>
    </source>
</reference>
<dbReference type="Proteomes" id="UP001233999">
    <property type="component" value="Unassembled WGS sequence"/>
</dbReference>
<comment type="caution">
    <text evidence="3">The sequence shown here is derived from an EMBL/GenBank/DDBJ whole genome shotgun (WGS) entry which is preliminary data.</text>
</comment>